<name>A0AC35FP61_9BILA</name>
<evidence type="ECO:0000313" key="2">
    <source>
        <dbReference type="WBParaSite" id="PS1159_v2.g19503.t1"/>
    </source>
</evidence>
<organism evidence="1 2">
    <name type="scientific">Panagrolaimus sp. PS1159</name>
    <dbReference type="NCBI Taxonomy" id="55785"/>
    <lineage>
        <taxon>Eukaryota</taxon>
        <taxon>Metazoa</taxon>
        <taxon>Ecdysozoa</taxon>
        <taxon>Nematoda</taxon>
        <taxon>Chromadorea</taxon>
        <taxon>Rhabditida</taxon>
        <taxon>Tylenchina</taxon>
        <taxon>Panagrolaimomorpha</taxon>
        <taxon>Panagrolaimoidea</taxon>
        <taxon>Panagrolaimidae</taxon>
        <taxon>Panagrolaimus</taxon>
    </lineage>
</organism>
<sequence>MGMTELQRKTNRMNFGELQEDVSQERISFTLGQAASTSLADGRRIRGSVVDNKTLVKMPQKMQVKGNNLF</sequence>
<protein>
    <submittedName>
        <fullName evidence="2">Prp31 C-terminal domain-containing protein</fullName>
    </submittedName>
</protein>
<reference evidence="2" key="1">
    <citation type="submission" date="2022-11" db="UniProtKB">
        <authorList>
            <consortium name="WormBaseParasite"/>
        </authorList>
    </citation>
    <scope>IDENTIFICATION</scope>
</reference>
<dbReference type="Proteomes" id="UP000887580">
    <property type="component" value="Unplaced"/>
</dbReference>
<proteinExistence type="predicted"/>
<dbReference type="WBParaSite" id="PS1159_v2.g19503.t1">
    <property type="protein sequence ID" value="PS1159_v2.g19503.t1"/>
    <property type="gene ID" value="PS1159_v2.g19503"/>
</dbReference>
<accession>A0AC35FP61</accession>
<evidence type="ECO:0000313" key="1">
    <source>
        <dbReference type="Proteomes" id="UP000887580"/>
    </source>
</evidence>